<dbReference type="PANTHER" id="PTHR30399">
    <property type="entry name" value="UNCHARACTERIZED PROTEIN YGJP"/>
    <property type="match status" value="1"/>
</dbReference>
<dbReference type="EMBL" id="FOGD01000020">
    <property type="protein sequence ID" value="SER85684.1"/>
    <property type="molecule type" value="Genomic_DNA"/>
</dbReference>
<evidence type="ECO:0000259" key="1">
    <source>
        <dbReference type="Pfam" id="PF01863"/>
    </source>
</evidence>
<protein>
    <recommendedName>
        <fullName evidence="1">YgjP-like metallopeptidase domain-containing protein</fullName>
    </recommendedName>
</protein>
<accession>A0A1H9SL76</accession>
<dbReference type="CDD" id="cd07344">
    <property type="entry name" value="M48_yhfN_like"/>
    <property type="match status" value="1"/>
</dbReference>
<sequence>MNTEHRSITVSDIEVHIERKDIKNLHLGVYPPNGRVRVAVPLLISDEAVRLAVIGKLGWIRRQQAKFEQQPRQSERQMVNGESHYFLGQRYLLQVQEQPGKQYAALSGRRCLNLFVNPNRSTAQREAVLARWYRQQLAELLPALLAQWETALGVQASAWGIKKMKTRWGSCNTVSKRLWFNLELAKKSLPCLEYVVVHELAHLLVPNHSAQFKALLDQHLPHWKSHRALLNQQHLGHEDW</sequence>
<dbReference type="OrthoDB" id="9811177at2"/>
<organism evidence="2 3">
    <name type="scientific">Giesbergeria anulus</name>
    <dbReference type="NCBI Taxonomy" id="180197"/>
    <lineage>
        <taxon>Bacteria</taxon>
        <taxon>Pseudomonadati</taxon>
        <taxon>Pseudomonadota</taxon>
        <taxon>Betaproteobacteria</taxon>
        <taxon>Burkholderiales</taxon>
        <taxon>Comamonadaceae</taxon>
        <taxon>Giesbergeria</taxon>
    </lineage>
</organism>
<dbReference type="PANTHER" id="PTHR30399:SF1">
    <property type="entry name" value="UTP PYROPHOSPHATASE"/>
    <property type="match status" value="1"/>
</dbReference>
<evidence type="ECO:0000313" key="2">
    <source>
        <dbReference type="EMBL" id="SER85684.1"/>
    </source>
</evidence>
<dbReference type="Pfam" id="PF01863">
    <property type="entry name" value="YgjP-like"/>
    <property type="match status" value="1"/>
</dbReference>
<dbReference type="AlphaFoldDB" id="A0A1H9SL76"/>
<dbReference type="Gene3D" id="3.30.2010.10">
    <property type="entry name" value="Metalloproteases ('zincins'), catalytic domain"/>
    <property type="match status" value="1"/>
</dbReference>
<dbReference type="STRING" id="180197.SAMN02982919_03160"/>
<dbReference type="Proteomes" id="UP000199766">
    <property type="component" value="Unassembled WGS sequence"/>
</dbReference>
<feature type="domain" description="YgjP-like metallopeptidase" evidence="1">
    <location>
        <begin position="27"/>
        <end position="232"/>
    </location>
</feature>
<gene>
    <name evidence="2" type="ORF">SAMN02982919_03160</name>
</gene>
<dbReference type="RefSeq" id="WP_091459276.1">
    <property type="nucleotide sequence ID" value="NZ_FOGD01000020.1"/>
</dbReference>
<keyword evidence="3" id="KW-1185">Reference proteome</keyword>
<reference evidence="2 3" key="1">
    <citation type="submission" date="2016-10" db="EMBL/GenBank/DDBJ databases">
        <authorList>
            <person name="de Groot N.N."/>
        </authorList>
    </citation>
    <scope>NUCLEOTIDE SEQUENCE [LARGE SCALE GENOMIC DNA]</scope>
    <source>
        <strain evidence="2 3">ATCC 35958</strain>
    </source>
</reference>
<evidence type="ECO:0000313" key="3">
    <source>
        <dbReference type="Proteomes" id="UP000199766"/>
    </source>
</evidence>
<dbReference type="InterPro" id="IPR002725">
    <property type="entry name" value="YgjP-like_metallopeptidase"/>
</dbReference>
<dbReference type="InterPro" id="IPR053136">
    <property type="entry name" value="UTP_pyrophosphatase-like"/>
</dbReference>
<proteinExistence type="predicted"/>
<name>A0A1H9SL76_9BURK</name>